<dbReference type="EMBL" id="PNRG01000029">
    <property type="protein sequence ID" value="PMR79099.1"/>
    <property type="molecule type" value="Genomic_DNA"/>
</dbReference>
<protein>
    <submittedName>
        <fullName evidence="1">Uncharacterized protein</fullName>
    </submittedName>
</protein>
<evidence type="ECO:0000313" key="2">
    <source>
        <dbReference type="Proteomes" id="UP000235547"/>
    </source>
</evidence>
<organism evidence="1 2">
    <name type="scientific">Halomonas urumqiensis</name>
    <dbReference type="NCBI Taxonomy" id="1684789"/>
    <lineage>
        <taxon>Bacteria</taxon>
        <taxon>Pseudomonadati</taxon>
        <taxon>Pseudomonadota</taxon>
        <taxon>Gammaproteobacteria</taxon>
        <taxon>Oceanospirillales</taxon>
        <taxon>Halomonadaceae</taxon>
        <taxon>Halomonas</taxon>
    </lineage>
</organism>
<evidence type="ECO:0000313" key="1">
    <source>
        <dbReference type="EMBL" id="PMR79099.1"/>
    </source>
</evidence>
<gene>
    <name evidence="1" type="ORF">C1H70_12385</name>
</gene>
<reference evidence="1 2" key="1">
    <citation type="submission" date="2018-01" db="EMBL/GenBank/DDBJ databases">
        <title>Halomonas endophytica sp. nov., isolated from storage liquid in the stems of Populus euphratica.</title>
        <authorList>
            <person name="Chen C."/>
        </authorList>
    </citation>
    <scope>NUCLEOTIDE SEQUENCE [LARGE SCALE GENOMIC DNA]</scope>
    <source>
        <strain evidence="1 2">BZ-SZ-XJ27</strain>
    </source>
</reference>
<comment type="caution">
    <text evidence="1">The sequence shown here is derived from an EMBL/GenBank/DDBJ whole genome shotgun (WGS) entry which is preliminary data.</text>
</comment>
<dbReference type="RefSeq" id="WP_102588652.1">
    <property type="nucleotide sequence ID" value="NZ_BNAE01000001.1"/>
</dbReference>
<proteinExistence type="predicted"/>
<accession>A0A2N7UF59</accession>
<name>A0A2N7UF59_9GAMM</name>
<keyword evidence="2" id="KW-1185">Reference proteome</keyword>
<dbReference type="Proteomes" id="UP000235547">
    <property type="component" value="Unassembled WGS sequence"/>
</dbReference>
<sequence length="64" mass="7047">MRRDLQRRLDALAHTAQVSEFQRDVAKVSNLMDELSDLASGGDGDVRKSGFGLAEQMENSHGTK</sequence>
<dbReference type="AlphaFoldDB" id="A0A2N7UF59"/>